<evidence type="ECO:0000313" key="1">
    <source>
        <dbReference type="Proteomes" id="UP000095280"/>
    </source>
</evidence>
<sequence>APPLKEPAAQAAMAAARAAPSARSRFSLRAQKKIVSKLATKKSVKIFIDAASARVFDKIYKLFCTSTTMFNDEERAMADDFRDKFNDLTTDLVRMQTRRSTLDQASLAKKSQAGVRTCATFFTEPAFLSALFDRSSPLAAQMDSICDDIQDLLDRGVHLATLQAQKL</sequence>
<dbReference type="PANTHER" id="PTHR12757:SF1">
    <property type="entry name" value="PROTEIN SALIVARY GLANDS MARRED"/>
    <property type="match status" value="1"/>
</dbReference>
<dbReference type="Gene3D" id="1.20.1440.160">
    <property type="entry name" value="Tumor necrosis factor alpha-induced protein 8-like"/>
    <property type="match status" value="2"/>
</dbReference>
<organism evidence="1 2">
    <name type="scientific">Macrostomum lignano</name>
    <dbReference type="NCBI Taxonomy" id="282301"/>
    <lineage>
        <taxon>Eukaryota</taxon>
        <taxon>Metazoa</taxon>
        <taxon>Spiralia</taxon>
        <taxon>Lophotrochozoa</taxon>
        <taxon>Platyhelminthes</taxon>
        <taxon>Rhabditophora</taxon>
        <taxon>Macrostomorpha</taxon>
        <taxon>Macrostomida</taxon>
        <taxon>Macrostomidae</taxon>
        <taxon>Macrostomum</taxon>
    </lineage>
</organism>
<protein>
    <submittedName>
        <fullName evidence="2">BIN2</fullName>
    </submittedName>
</protein>
<dbReference type="GO" id="GO:0005737">
    <property type="term" value="C:cytoplasm"/>
    <property type="evidence" value="ECO:0007669"/>
    <property type="project" value="TreeGrafter"/>
</dbReference>
<dbReference type="AlphaFoldDB" id="A0A1I8JRD1"/>
<dbReference type="GO" id="GO:0042981">
    <property type="term" value="P:regulation of apoptotic process"/>
    <property type="evidence" value="ECO:0007669"/>
    <property type="project" value="InterPro"/>
</dbReference>
<dbReference type="Proteomes" id="UP000095280">
    <property type="component" value="Unplaced"/>
</dbReference>
<proteinExistence type="predicted"/>
<evidence type="ECO:0000313" key="2">
    <source>
        <dbReference type="WBParaSite" id="snap_masked-unitig_42308-processed-gene-0.0-mRNA-1"/>
    </source>
</evidence>
<dbReference type="Pfam" id="PF05527">
    <property type="entry name" value="TNFAIP8"/>
    <property type="match status" value="2"/>
</dbReference>
<reference evidence="2" key="1">
    <citation type="submission" date="2016-11" db="UniProtKB">
        <authorList>
            <consortium name="WormBaseParasite"/>
        </authorList>
    </citation>
    <scope>IDENTIFICATION</scope>
</reference>
<dbReference type="WBParaSite" id="snap_masked-unitig_42308-processed-gene-0.0-mRNA-1">
    <property type="protein sequence ID" value="snap_masked-unitig_42308-processed-gene-0.0-mRNA-1"/>
    <property type="gene ID" value="snap_masked-unitig_42308-processed-gene-0.0"/>
</dbReference>
<dbReference type="PANTHER" id="PTHR12757">
    <property type="entry name" value="TUMOR NECROSIS FACTOR INDUCED PROTEIN"/>
    <property type="match status" value="1"/>
</dbReference>
<dbReference type="InterPro" id="IPR038355">
    <property type="entry name" value="TNFAIP8_sf"/>
</dbReference>
<keyword evidence="1" id="KW-1185">Reference proteome</keyword>
<accession>A0A1I8JRD1</accession>
<name>A0A1I8JRD1_9PLAT</name>
<dbReference type="InterPro" id="IPR008477">
    <property type="entry name" value="TNFAIP8-like"/>
</dbReference>